<evidence type="ECO:0000256" key="1">
    <source>
        <dbReference type="ARBA" id="ARBA00022468"/>
    </source>
</evidence>
<evidence type="ECO:0000256" key="3">
    <source>
        <dbReference type="ARBA" id="ARBA00022737"/>
    </source>
</evidence>
<dbReference type="InterPro" id="IPR001611">
    <property type="entry name" value="Leu-rich_rpt"/>
</dbReference>
<dbReference type="GO" id="GO:0005096">
    <property type="term" value="F:GTPase activator activity"/>
    <property type="evidence" value="ECO:0007669"/>
    <property type="project" value="UniProtKB-KW"/>
</dbReference>
<evidence type="ECO:0000256" key="4">
    <source>
        <dbReference type="SAM" id="MobiDB-lite"/>
    </source>
</evidence>
<sequence length="630" mass="68684">MHQSPTSEASRHKQQQKETWASAREQAFAVSHRHQQLRSEQGLTRHPAPKAEARSHQQQQRETWTSAREQAFAVSRRHQQLGSQRGLTPQEPLPQKQRPSFVQPRVRTSQGPFTVQQIAQGSFQAANARASAEATSDATARAPGYQSIPQNFTSSATASSSAAAHRTQQRKTWLPHQMPSHGRAQSESAHQCAPQYQTRQQGHASWASSNWHQQAPRSAHAQHHQPHLSVFKQDPSRRQHSQALMDTFPQFVTAALQQRQRPDHQQQHLHVAQPLGNTTHSANADARVMSQLPADLSCLRAAQRMSFDSCRQKPHRARQASAAAAASAAVSQSAITMHPQPGALAIELPDDVWQRVSDYLQSTTLSEVCSKLWGLLQGQHLQLGIASISQMTSKMPKWKPAIRSLEIVSNMQLALDADLQLLNLEVHHEKVDDRGAQALASALKDAPQMHALYLNLSDNSVGSVGAYALATLKSMPSLQILCLNLSGNSMYNSSAESLAALRDAPLLHTLHLDLSSNAVKDSGAEALAALKKAPSLRVLSLNIGHTQVGDVGAQALAGLKDAVRLHSLHLNLKDTEVGSCGAEALATLKDAPLLHTLSLDMRNNYLGSRGRAALAEAALANMPHVDILWG</sequence>
<keyword evidence="1" id="KW-0343">GTPase activation</keyword>
<dbReference type="Gene3D" id="3.80.10.10">
    <property type="entry name" value="Ribonuclease Inhibitor"/>
    <property type="match status" value="2"/>
</dbReference>
<dbReference type="PANTHER" id="PTHR24113">
    <property type="entry name" value="RAN GTPASE-ACTIVATING PROTEIN 1"/>
    <property type="match status" value="1"/>
</dbReference>
<evidence type="ECO:0008006" key="6">
    <source>
        <dbReference type="Google" id="ProtNLM"/>
    </source>
</evidence>
<dbReference type="GO" id="GO:0006913">
    <property type="term" value="P:nucleocytoplasmic transport"/>
    <property type="evidence" value="ECO:0007669"/>
    <property type="project" value="TreeGrafter"/>
</dbReference>
<dbReference type="SUPFAM" id="SSF52047">
    <property type="entry name" value="RNI-like"/>
    <property type="match status" value="1"/>
</dbReference>
<dbReference type="GO" id="GO:0005829">
    <property type="term" value="C:cytosol"/>
    <property type="evidence" value="ECO:0007669"/>
    <property type="project" value="TreeGrafter"/>
</dbReference>
<dbReference type="Pfam" id="PF13516">
    <property type="entry name" value="LRR_6"/>
    <property type="match status" value="3"/>
</dbReference>
<dbReference type="InterPro" id="IPR032675">
    <property type="entry name" value="LRR_dom_sf"/>
</dbReference>
<dbReference type="PANTHER" id="PTHR24113:SF12">
    <property type="entry name" value="RAN GTPASE-ACTIVATING PROTEIN 1"/>
    <property type="match status" value="1"/>
</dbReference>
<evidence type="ECO:0000313" key="5">
    <source>
        <dbReference type="EMBL" id="CAE0836232.1"/>
    </source>
</evidence>
<feature type="compositionally biased region" description="Low complexity" evidence="4">
    <location>
        <begin position="153"/>
        <end position="164"/>
    </location>
</feature>
<feature type="compositionally biased region" description="Polar residues" evidence="4">
    <location>
        <begin position="183"/>
        <end position="216"/>
    </location>
</feature>
<keyword evidence="3" id="KW-0677">Repeat</keyword>
<dbReference type="AlphaFoldDB" id="A0A7S4GGC8"/>
<evidence type="ECO:0000256" key="2">
    <source>
        <dbReference type="ARBA" id="ARBA00022614"/>
    </source>
</evidence>
<dbReference type="GO" id="GO:0031267">
    <property type="term" value="F:small GTPase binding"/>
    <property type="evidence" value="ECO:0007669"/>
    <property type="project" value="TreeGrafter"/>
</dbReference>
<feature type="compositionally biased region" description="Polar residues" evidence="4">
    <location>
        <begin position="56"/>
        <end position="68"/>
    </location>
</feature>
<feature type="region of interest" description="Disordered" evidence="4">
    <location>
        <begin position="134"/>
        <end position="239"/>
    </location>
</feature>
<dbReference type="EMBL" id="HBJA01138282">
    <property type="protein sequence ID" value="CAE0836232.1"/>
    <property type="molecule type" value="Transcribed_RNA"/>
</dbReference>
<reference evidence="5" key="1">
    <citation type="submission" date="2021-01" db="EMBL/GenBank/DDBJ databases">
        <authorList>
            <person name="Corre E."/>
            <person name="Pelletier E."/>
            <person name="Niang G."/>
            <person name="Scheremetjew M."/>
            <person name="Finn R."/>
            <person name="Kale V."/>
            <person name="Holt S."/>
            <person name="Cochrane G."/>
            <person name="Meng A."/>
            <person name="Brown T."/>
            <person name="Cohen L."/>
        </authorList>
    </citation>
    <scope>NUCLEOTIDE SEQUENCE</scope>
    <source>
        <strain evidence="5">CCMP1594</strain>
    </source>
</reference>
<organism evidence="5">
    <name type="scientific">Eutreptiella gymnastica</name>
    <dbReference type="NCBI Taxonomy" id="73025"/>
    <lineage>
        <taxon>Eukaryota</taxon>
        <taxon>Discoba</taxon>
        <taxon>Euglenozoa</taxon>
        <taxon>Euglenida</taxon>
        <taxon>Spirocuta</taxon>
        <taxon>Euglenophyceae</taxon>
        <taxon>Eutreptiales</taxon>
        <taxon>Eutreptiaceae</taxon>
        <taxon>Eutreptiella</taxon>
    </lineage>
</organism>
<dbReference type="GO" id="GO:0005634">
    <property type="term" value="C:nucleus"/>
    <property type="evidence" value="ECO:0007669"/>
    <property type="project" value="TreeGrafter"/>
</dbReference>
<dbReference type="GO" id="GO:0048471">
    <property type="term" value="C:perinuclear region of cytoplasm"/>
    <property type="evidence" value="ECO:0007669"/>
    <property type="project" value="TreeGrafter"/>
</dbReference>
<dbReference type="InterPro" id="IPR027038">
    <property type="entry name" value="RanGap"/>
</dbReference>
<gene>
    <name evidence="5" type="ORF">EGYM00163_LOCUS47596</name>
</gene>
<feature type="region of interest" description="Disordered" evidence="4">
    <location>
        <begin position="1"/>
        <end position="109"/>
    </location>
</feature>
<proteinExistence type="predicted"/>
<keyword evidence="2" id="KW-0433">Leucine-rich repeat</keyword>
<name>A0A7S4GGC8_9EUGL</name>
<accession>A0A7S4GGC8</accession>
<protein>
    <recommendedName>
        <fullName evidence="6">F-box domain-containing protein</fullName>
    </recommendedName>
</protein>